<evidence type="ECO:0000313" key="2">
    <source>
        <dbReference type="Proteomes" id="UP000025227"/>
    </source>
</evidence>
<reference evidence="3" key="1">
    <citation type="submission" date="2020-12" db="UniProtKB">
        <authorList>
            <consortium name="WormBaseParasite"/>
        </authorList>
    </citation>
    <scope>IDENTIFICATION</scope>
    <source>
        <strain evidence="3">MHco3</strain>
    </source>
</reference>
<name>A0A7I4YIZ1_HAECO</name>
<feature type="region of interest" description="Disordered" evidence="1">
    <location>
        <begin position="447"/>
        <end position="475"/>
    </location>
</feature>
<protein>
    <submittedName>
        <fullName evidence="3">C2H2-type domain-containing protein</fullName>
    </submittedName>
</protein>
<feature type="region of interest" description="Disordered" evidence="1">
    <location>
        <begin position="644"/>
        <end position="752"/>
    </location>
</feature>
<feature type="region of interest" description="Disordered" evidence="1">
    <location>
        <begin position="214"/>
        <end position="262"/>
    </location>
</feature>
<dbReference type="Proteomes" id="UP000025227">
    <property type="component" value="Unplaced"/>
</dbReference>
<feature type="compositionally biased region" description="Basic and acidic residues" evidence="1">
    <location>
        <begin position="452"/>
        <end position="463"/>
    </location>
</feature>
<dbReference type="OMA" id="CTELMLY"/>
<feature type="compositionally biased region" description="Basic residues" evidence="1">
    <location>
        <begin position="549"/>
        <end position="564"/>
    </location>
</feature>
<feature type="compositionally biased region" description="Basic and acidic residues" evidence="1">
    <location>
        <begin position="679"/>
        <end position="714"/>
    </location>
</feature>
<feature type="compositionally biased region" description="Polar residues" evidence="1">
    <location>
        <begin position="580"/>
        <end position="595"/>
    </location>
</feature>
<proteinExistence type="predicted"/>
<organism evidence="2 3">
    <name type="scientific">Haemonchus contortus</name>
    <name type="common">Barber pole worm</name>
    <dbReference type="NCBI Taxonomy" id="6289"/>
    <lineage>
        <taxon>Eukaryota</taxon>
        <taxon>Metazoa</taxon>
        <taxon>Ecdysozoa</taxon>
        <taxon>Nematoda</taxon>
        <taxon>Chromadorea</taxon>
        <taxon>Rhabditida</taxon>
        <taxon>Rhabditina</taxon>
        <taxon>Rhabditomorpha</taxon>
        <taxon>Strongyloidea</taxon>
        <taxon>Trichostrongylidae</taxon>
        <taxon>Haemonchus</taxon>
    </lineage>
</organism>
<evidence type="ECO:0000256" key="1">
    <source>
        <dbReference type="SAM" id="MobiDB-lite"/>
    </source>
</evidence>
<feature type="compositionally biased region" description="Basic and acidic residues" evidence="1">
    <location>
        <begin position="565"/>
        <end position="576"/>
    </location>
</feature>
<feature type="compositionally biased region" description="Polar residues" evidence="1">
    <location>
        <begin position="217"/>
        <end position="228"/>
    </location>
</feature>
<sequence length="752" mass="85320">MLQSPIRIFRCYICVEHRLAAPLQDLSLLIEHLAKHYEFHLYECRGCKLKFVTPFIANFHIKEGKCKKEEGELCDDGGPPLDAIDLDTVDFEMFCLLQNAITKCTELMLYELNYGEEELLNCLVFNREPAMCPVSPDPITKRDGQMQTSPPTIEQRLPSRPVLSAASTAAQAPATKAIPNAPEDNELIDGYSLVSDEELEPLKQSQSYNIEADDGLSTISNSPSTAATQSPQRSPQRSPRTPGSSASFLPAHSPPSSTSIPSLMSLKVKELFDRSPPPRTDRRQEVVLPDQPQVVEPIAYAEADSSSTLAGTPEQPPLFFQAHPAYLSKSLPNVALPSNEPVYPVLAPIYSDGVRVNSGPLQRVYSLHHGQDLSLSTEPAPMSYPQHSLPAYGLFPPNAEVSPPTMEAPQSQRWHPNNATLYQNYQERIPNIDQVNSRYAPLNDNRCAGGRPYDREQLPHEVEDGNDMAQPRRSRNEWVDCGKGHSIESRIHFEAELNGRSENVVICRHERGSRQRHSYGITVLHSVDPHFLESNIASPERRKSGGSGRKNRARSRTREKRKRSKTVDSLRTEPKRSRSQRINISRTSKAGTSRSTARHSGLIERTPLSRRRRSESPDKFKMFPASILDWEDVPIWRDDDVKRYRSRSRRKRSDGSEGEQNRSEESWKRQRRNRSCDQNLEKSADSDDRDVVVKTEPSPSREDHEMCEVIERLKARASRLKNSGNLSHYSEWKKRHSRRSQWSLEKKRSKQC</sequence>
<dbReference type="OrthoDB" id="5872327at2759"/>
<feature type="region of interest" description="Disordered" evidence="1">
    <location>
        <begin position="135"/>
        <end position="185"/>
    </location>
</feature>
<dbReference type="AlphaFoldDB" id="A0A7I4YIZ1"/>
<feature type="compositionally biased region" description="Low complexity" evidence="1">
    <location>
        <begin position="164"/>
        <end position="181"/>
    </location>
</feature>
<evidence type="ECO:0000313" key="3">
    <source>
        <dbReference type="WBParaSite" id="HCON_00106190-00001"/>
    </source>
</evidence>
<feature type="compositionally biased region" description="Low complexity" evidence="1">
    <location>
        <begin position="229"/>
        <end position="240"/>
    </location>
</feature>
<accession>A0A7I4YIZ1</accession>
<feature type="compositionally biased region" description="Basic and acidic residues" evidence="1">
    <location>
        <begin position="653"/>
        <end position="668"/>
    </location>
</feature>
<dbReference type="WBParaSite" id="HCON_00106190-00001">
    <property type="protein sequence ID" value="HCON_00106190-00001"/>
    <property type="gene ID" value="HCON_00106190"/>
</dbReference>
<keyword evidence="2" id="KW-1185">Reference proteome</keyword>
<feature type="region of interest" description="Disordered" evidence="1">
    <location>
        <begin position="533"/>
        <end position="617"/>
    </location>
</feature>